<dbReference type="PROSITE" id="PS50949">
    <property type="entry name" value="HTH_GNTR"/>
    <property type="match status" value="1"/>
</dbReference>
<keyword evidence="1" id="KW-0805">Transcription regulation</keyword>
<evidence type="ECO:0000313" key="5">
    <source>
        <dbReference type="EMBL" id="TCP16606.1"/>
    </source>
</evidence>
<reference evidence="5 6" key="1">
    <citation type="submission" date="2019-03" db="EMBL/GenBank/DDBJ databases">
        <title>Genomic Encyclopedia of Type Strains, Phase IV (KMG-IV): sequencing the most valuable type-strain genomes for metagenomic binning, comparative biology and taxonomic classification.</title>
        <authorList>
            <person name="Goeker M."/>
        </authorList>
    </citation>
    <scope>NUCLEOTIDE SEQUENCE [LARGE SCALE GENOMIC DNA]</scope>
    <source>
        <strain evidence="5 6">DSM 1837</strain>
    </source>
</reference>
<keyword evidence="6" id="KW-1185">Reference proteome</keyword>
<dbReference type="InterPro" id="IPR036390">
    <property type="entry name" value="WH_DNA-bd_sf"/>
</dbReference>
<organism evidence="5 6">
    <name type="scientific">Simplicispira metamorpha</name>
    <dbReference type="NCBI Taxonomy" id="80881"/>
    <lineage>
        <taxon>Bacteria</taxon>
        <taxon>Pseudomonadati</taxon>
        <taxon>Pseudomonadota</taxon>
        <taxon>Betaproteobacteria</taxon>
        <taxon>Burkholderiales</taxon>
        <taxon>Comamonadaceae</taxon>
        <taxon>Simplicispira</taxon>
    </lineage>
</organism>
<keyword evidence="3" id="KW-0804">Transcription</keyword>
<evidence type="ECO:0000259" key="4">
    <source>
        <dbReference type="PROSITE" id="PS50949"/>
    </source>
</evidence>
<dbReference type="GO" id="GO:0003677">
    <property type="term" value="F:DNA binding"/>
    <property type="evidence" value="ECO:0007669"/>
    <property type="project" value="UniProtKB-KW"/>
</dbReference>
<dbReference type="PRINTS" id="PR00035">
    <property type="entry name" value="HTHGNTR"/>
</dbReference>
<dbReference type="RefSeq" id="WP_119013199.1">
    <property type="nucleotide sequence ID" value="NZ_QXNC01000014.1"/>
</dbReference>
<name>A0A4V2SJR7_9BURK</name>
<dbReference type="CDD" id="cd07377">
    <property type="entry name" value="WHTH_GntR"/>
    <property type="match status" value="1"/>
</dbReference>
<keyword evidence="2" id="KW-0238">DNA-binding</keyword>
<dbReference type="GO" id="GO:0003700">
    <property type="term" value="F:DNA-binding transcription factor activity"/>
    <property type="evidence" value="ECO:0007669"/>
    <property type="project" value="InterPro"/>
</dbReference>
<accession>A0A4V2SJR7</accession>
<dbReference type="Proteomes" id="UP000295182">
    <property type="component" value="Unassembled WGS sequence"/>
</dbReference>
<dbReference type="SUPFAM" id="SSF46785">
    <property type="entry name" value="Winged helix' DNA-binding domain"/>
    <property type="match status" value="1"/>
</dbReference>
<sequence length="158" mass="17714">MSDFFYRCAPEPCAPTTAPNLQPRALYEALADRVRERILAHELRPGEPISETALMHEYGVSRTPVRETLKLLHHEGLLTARPRRGMSVRILGTQEREEAMRLHRLLQTHASAHGVAFGAQPCQSLLGRILGMTELHLRLAYGPAFEGMLQKAQGQQGR</sequence>
<dbReference type="Pfam" id="PF00392">
    <property type="entry name" value="GntR"/>
    <property type="match status" value="1"/>
</dbReference>
<dbReference type="EMBL" id="SLXH01000017">
    <property type="protein sequence ID" value="TCP16606.1"/>
    <property type="molecule type" value="Genomic_DNA"/>
</dbReference>
<dbReference type="SMART" id="SM00345">
    <property type="entry name" value="HTH_GNTR"/>
    <property type="match status" value="1"/>
</dbReference>
<proteinExistence type="predicted"/>
<gene>
    <name evidence="5" type="ORF">EV674_11772</name>
</gene>
<dbReference type="OrthoDB" id="9799812at2"/>
<evidence type="ECO:0000256" key="2">
    <source>
        <dbReference type="ARBA" id="ARBA00023125"/>
    </source>
</evidence>
<evidence type="ECO:0000313" key="6">
    <source>
        <dbReference type="Proteomes" id="UP000295182"/>
    </source>
</evidence>
<evidence type="ECO:0000256" key="3">
    <source>
        <dbReference type="ARBA" id="ARBA00023163"/>
    </source>
</evidence>
<dbReference type="Gene3D" id="1.10.10.10">
    <property type="entry name" value="Winged helix-like DNA-binding domain superfamily/Winged helix DNA-binding domain"/>
    <property type="match status" value="1"/>
</dbReference>
<dbReference type="PANTHER" id="PTHR43537:SF5">
    <property type="entry name" value="UXU OPERON TRANSCRIPTIONAL REGULATOR"/>
    <property type="match status" value="1"/>
</dbReference>
<feature type="domain" description="HTH gntR-type" evidence="4">
    <location>
        <begin position="24"/>
        <end position="91"/>
    </location>
</feature>
<evidence type="ECO:0000256" key="1">
    <source>
        <dbReference type="ARBA" id="ARBA00023015"/>
    </source>
</evidence>
<comment type="caution">
    <text evidence="5">The sequence shown here is derived from an EMBL/GenBank/DDBJ whole genome shotgun (WGS) entry which is preliminary data.</text>
</comment>
<dbReference type="InterPro" id="IPR036388">
    <property type="entry name" value="WH-like_DNA-bd_sf"/>
</dbReference>
<protein>
    <submittedName>
        <fullName evidence="5">Regulatory GntR family protein</fullName>
    </submittedName>
</protein>
<dbReference type="InterPro" id="IPR000524">
    <property type="entry name" value="Tscrpt_reg_HTH_GntR"/>
</dbReference>
<dbReference type="PANTHER" id="PTHR43537">
    <property type="entry name" value="TRANSCRIPTIONAL REGULATOR, GNTR FAMILY"/>
    <property type="match status" value="1"/>
</dbReference>
<dbReference type="AlphaFoldDB" id="A0A4V2SJR7"/>